<name>A0A7J7CGE0_TRIWF</name>
<dbReference type="PROSITE" id="PS51762">
    <property type="entry name" value="GH16_2"/>
    <property type="match status" value="1"/>
</dbReference>
<dbReference type="InterPro" id="IPR044791">
    <property type="entry name" value="Beta-glucanase/XTH"/>
</dbReference>
<keyword evidence="1" id="KW-0378">Hydrolase</keyword>
<evidence type="ECO:0000313" key="6">
    <source>
        <dbReference type="Proteomes" id="UP000593562"/>
    </source>
</evidence>
<evidence type="ECO:0000256" key="2">
    <source>
        <dbReference type="ARBA" id="ARBA00023295"/>
    </source>
</evidence>
<organism evidence="5 6">
    <name type="scientific">Tripterygium wilfordii</name>
    <name type="common">Thunder God vine</name>
    <dbReference type="NCBI Taxonomy" id="458696"/>
    <lineage>
        <taxon>Eukaryota</taxon>
        <taxon>Viridiplantae</taxon>
        <taxon>Streptophyta</taxon>
        <taxon>Embryophyta</taxon>
        <taxon>Tracheophyta</taxon>
        <taxon>Spermatophyta</taxon>
        <taxon>Magnoliopsida</taxon>
        <taxon>eudicotyledons</taxon>
        <taxon>Gunneridae</taxon>
        <taxon>Pentapetalae</taxon>
        <taxon>rosids</taxon>
        <taxon>fabids</taxon>
        <taxon>Celastrales</taxon>
        <taxon>Celastraceae</taxon>
        <taxon>Tripterygium</taxon>
    </lineage>
</organism>
<proteinExistence type="predicted"/>
<dbReference type="GO" id="GO:0005975">
    <property type="term" value="P:carbohydrate metabolic process"/>
    <property type="evidence" value="ECO:0007669"/>
    <property type="project" value="InterPro"/>
</dbReference>
<keyword evidence="3" id="KW-0732">Signal</keyword>
<accession>A0A7J7CGE0</accession>
<evidence type="ECO:0000259" key="4">
    <source>
        <dbReference type="PROSITE" id="PS51762"/>
    </source>
</evidence>
<dbReference type="Proteomes" id="UP000593562">
    <property type="component" value="Unassembled WGS sequence"/>
</dbReference>
<keyword evidence="6" id="KW-1185">Reference proteome</keyword>
<reference evidence="5 6" key="1">
    <citation type="journal article" date="2020" name="Nat. Commun.">
        <title>Genome of Tripterygium wilfordii and identification of cytochrome P450 involved in triptolide biosynthesis.</title>
        <authorList>
            <person name="Tu L."/>
            <person name="Su P."/>
            <person name="Zhang Z."/>
            <person name="Gao L."/>
            <person name="Wang J."/>
            <person name="Hu T."/>
            <person name="Zhou J."/>
            <person name="Zhang Y."/>
            <person name="Zhao Y."/>
            <person name="Liu Y."/>
            <person name="Song Y."/>
            <person name="Tong Y."/>
            <person name="Lu Y."/>
            <person name="Yang J."/>
            <person name="Xu C."/>
            <person name="Jia M."/>
            <person name="Peters R.J."/>
            <person name="Huang L."/>
            <person name="Gao W."/>
        </authorList>
    </citation>
    <scope>NUCLEOTIDE SEQUENCE [LARGE SCALE GENOMIC DNA]</scope>
    <source>
        <strain evidence="6">cv. XIE 37</strain>
        <tissue evidence="5">Leaf</tissue>
    </source>
</reference>
<evidence type="ECO:0000313" key="5">
    <source>
        <dbReference type="EMBL" id="KAF5733115.1"/>
    </source>
</evidence>
<dbReference type="PROSITE" id="PS01034">
    <property type="entry name" value="GH16_1"/>
    <property type="match status" value="1"/>
</dbReference>
<feature type="domain" description="GH16" evidence="4">
    <location>
        <begin position="17"/>
        <end position="152"/>
    </location>
</feature>
<feature type="signal peptide" evidence="3">
    <location>
        <begin position="1"/>
        <end position="21"/>
    </location>
</feature>
<evidence type="ECO:0000256" key="1">
    <source>
        <dbReference type="ARBA" id="ARBA00022801"/>
    </source>
</evidence>
<dbReference type="Gene3D" id="2.60.120.200">
    <property type="match status" value="1"/>
</dbReference>
<dbReference type="InterPro" id="IPR008263">
    <property type="entry name" value="GH16_AS"/>
</dbReference>
<evidence type="ECO:0000256" key="3">
    <source>
        <dbReference type="SAM" id="SignalP"/>
    </source>
</evidence>
<protein>
    <submittedName>
        <fullName evidence="5">Putative Brassinosteroid-regulated protein BRU1</fullName>
    </submittedName>
</protein>
<feature type="chain" id="PRO_5029592179" evidence="3">
    <location>
        <begin position="22"/>
        <end position="152"/>
    </location>
</feature>
<keyword evidence="2" id="KW-0326">Glycosidase</keyword>
<dbReference type="AlphaFoldDB" id="A0A7J7CGE0"/>
<dbReference type="EMBL" id="JAAARO010000017">
    <property type="protein sequence ID" value="KAF5733115.1"/>
    <property type="molecule type" value="Genomic_DNA"/>
</dbReference>
<dbReference type="PANTHER" id="PTHR31062">
    <property type="entry name" value="XYLOGLUCAN ENDOTRANSGLUCOSYLASE/HYDROLASE PROTEIN 8-RELATED"/>
    <property type="match status" value="1"/>
</dbReference>
<gene>
    <name evidence="5" type="ORF">HS088_TW17G00651</name>
</gene>
<dbReference type="SUPFAM" id="SSF49899">
    <property type="entry name" value="Concanavalin A-like lectins/glucanases"/>
    <property type="match status" value="1"/>
</dbReference>
<comment type="caution">
    <text evidence="5">The sequence shown here is derived from an EMBL/GenBank/DDBJ whole genome shotgun (WGS) entry which is preliminary data.</text>
</comment>
<dbReference type="InParanoid" id="A0A7J7CGE0"/>
<sequence length="152" mass="17493">MSTVQFLLALFLSWFMATSKANFYDDIQVTWGDQRGKILEGGQLLTLSLDKYSGSGFQSKNEYLFGRIDMQIKLVPGNSADTVTTFYLSSQGPNHDEIDFEFLGNVSGDPYILHTNVFSQGKGNREQQFYLWFDPTNTFHTYSIVWNRQRIM</sequence>
<dbReference type="GO" id="GO:0004553">
    <property type="term" value="F:hydrolase activity, hydrolyzing O-glycosyl compounds"/>
    <property type="evidence" value="ECO:0007669"/>
    <property type="project" value="InterPro"/>
</dbReference>
<dbReference type="Pfam" id="PF00722">
    <property type="entry name" value="Glyco_hydro_16"/>
    <property type="match status" value="1"/>
</dbReference>
<dbReference type="InterPro" id="IPR013320">
    <property type="entry name" value="ConA-like_dom_sf"/>
</dbReference>
<dbReference type="InterPro" id="IPR000757">
    <property type="entry name" value="Beta-glucanase-like"/>
</dbReference>